<feature type="compositionally biased region" description="Acidic residues" evidence="2">
    <location>
        <begin position="123"/>
        <end position="144"/>
    </location>
</feature>
<dbReference type="AlphaFoldDB" id="A0AAD3DQ97"/>
<feature type="compositionally biased region" description="Basic and acidic residues" evidence="2">
    <location>
        <begin position="105"/>
        <end position="114"/>
    </location>
</feature>
<protein>
    <submittedName>
        <fullName evidence="3">Uncharacterized protein</fullName>
    </submittedName>
</protein>
<accession>A0AAD3DQ97</accession>
<dbReference type="EMBL" id="BMAR01000011">
    <property type="protein sequence ID" value="GFR46080.1"/>
    <property type="molecule type" value="Genomic_DNA"/>
</dbReference>
<feature type="compositionally biased region" description="Basic and acidic residues" evidence="2">
    <location>
        <begin position="34"/>
        <end position="47"/>
    </location>
</feature>
<feature type="coiled-coil region" evidence="1">
    <location>
        <begin position="384"/>
        <end position="467"/>
    </location>
</feature>
<evidence type="ECO:0000313" key="3">
    <source>
        <dbReference type="EMBL" id="GFR46080.1"/>
    </source>
</evidence>
<sequence>MGNCFCIRDCYSAFDNSCAHVPSAGATNGSPSPYDKKDTRASSEVERIGTAGANDGRLAAGTGETGGASPRDIQQHHEHDIGLPGQVVPDNNTARPHRRRRAARKNPEATEARGRRSIGSATDDTDADADGGYDGEEDDDEDEEARAYWEAKEQQLQQQQEQLQQQQEQLLEKEELLQRKEQQLRQKEEQLLSLLEEKTNLQGQLSAMAAAEAALRKAGNGAVAQLQEKLAAAEKQLAEEVAVRKANSTAVANLQERLAAAEVRLTEETTVRKASDAAAADLKAKLTAALAQLTDATTVKDASVLATGKLQTKYSAVEVELVEESTARKAGDAAIVQLKERLLAAKVQLTEESAERKASDSAIAKMQDRLASAIVQVTDEIIARKKSDALMAGLEKDKAELEAQVKALQAKGVTAAAENKALQVKVAALEVDLQRAQASAAEHQSRLEELRKEMETLEVSARIVHGQHELAQAQVQILEQQKADLSRPTSRPLPAEVAVSAFSTKGVMTFHNGTIRIRCQCGHCRREEPYGPKPWAEHALEVEIASYTAAGKSLDKLLKQPLYWHRTIKVDSMPAYGVRIVDDGVKKDFIGRLLNYYGYDWKGEGIESVFGP</sequence>
<keyword evidence="4" id="KW-1185">Reference proteome</keyword>
<proteinExistence type="predicted"/>
<name>A0AAD3DQ97_9CHLO</name>
<dbReference type="Proteomes" id="UP001054857">
    <property type="component" value="Unassembled WGS sequence"/>
</dbReference>
<reference evidence="3 4" key="1">
    <citation type="journal article" date="2021" name="Sci. Rep.">
        <title>Genome sequencing of the multicellular alga Astrephomene provides insights into convergent evolution of germ-soma differentiation.</title>
        <authorList>
            <person name="Yamashita S."/>
            <person name="Yamamoto K."/>
            <person name="Matsuzaki R."/>
            <person name="Suzuki S."/>
            <person name="Yamaguchi H."/>
            <person name="Hirooka S."/>
            <person name="Minakuchi Y."/>
            <person name="Miyagishima S."/>
            <person name="Kawachi M."/>
            <person name="Toyoda A."/>
            <person name="Nozaki H."/>
        </authorList>
    </citation>
    <scope>NUCLEOTIDE SEQUENCE [LARGE SCALE GENOMIC DNA]</scope>
    <source>
        <strain evidence="3 4">NIES-4017</strain>
    </source>
</reference>
<feature type="region of interest" description="Disordered" evidence="2">
    <location>
        <begin position="23"/>
        <end position="146"/>
    </location>
</feature>
<feature type="coiled-coil region" evidence="1">
    <location>
        <begin position="146"/>
        <end position="271"/>
    </location>
</feature>
<evidence type="ECO:0000313" key="4">
    <source>
        <dbReference type="Proteomes" id="UP001054857"/>
    </source>
</evidence>
<evidence type="ECO:0000256" key="1">
    <source>
        <dbReference type="SAM" id="Coils"/>
    </source>
</evidence>
<evidence type="ECO:0000256" key="2">
    <source>
        <dbReference type="SAM" id="MobiDB-lite"/>
    </source>
</evidence>
<keyword evidence="1" id="KW-0175">Coiled coil</keyword>
<comment type="caution">
    <text evidence="3">The sequence shown here is derived from an EMBL/GenBank/DDBJ whole genome shotgun (WGS) entry which is preliminary data.</text>
</comment>
<dbReference type="PANTHER" id="PTHR45615:SF80">
    <property type="entry name" value="GRIP DOMAIN-CONTAINING PROTEIN"/>
    <property type="match status" value="1"/>
</dbReference>
<feature type="compositionally biased region" description="Basic residues" evidence="2">
    <location>
        <begin position="95"/>
        <end position="104"/>
    </location>
</feature>
<organism evidence="3 4">
    <name type="scientific">Astrephomene gubernaculifera</name>
    <dbReference type="NCBI Taxonomy" id="47775"/>
    <lineage>
        <taxon>Eukaryota</taxon>
        <taxon>Viridiplantae</taxon>
        <taxon>Chlorophyta</taxon>
        <taxon>core chlorophytes</taxon>
        <taxon>Chlorophyceae</taxon>
        <taxon>CS clade</taxon>
        <taxon>Chlamydomonadales</taxon>
        <taxon>Astrephomenaceae</taxon>
        <taxon>Astrephomene</taxon>
    </lineage>
</organism>
<dbReference type="PANTHER" id="PTHR45615">
    <property type="entry name" value="MYOSIN HEAVY CHAIN, NON-MUSCLE"/>
    <property type="match status" value="1"/>
</dbReference>
<gene>
    <name evidence="3" type="ORF">Agub_g7548</name>
</gene>